<organism evidence="2 3">
    <name type="scientific">Saponaria officinalis</name>
    <name type="common">Common soapwort</name>
    <name type="synonym">Lychnis saponaria</name>
    <dbReference type="NCBI Taxonomy" id="3572"/>
    <lineage>
        <taxon>Eukaryota</taxon>
        <taxon>Viridiplantae</taxon>
        <taxon>Streptophyta</taxon>
        <taxon>Embryophyta</taxon>
        <taxon>Tracheophyta</taxon>
        <taxon>Spermatophyta</taxon>
        <taxon>Magnoliopsida</taxon>
        <taxon>eudicotyledons</taxon>
        <taxon>Gunneridae</taxon>
        <taxon>Pentapetalae</taxon>
        <taxon>Caryophyllales</taxon>
        <taxon>Caryophyllaceae</taxon>
        <taxon>Caryophylleae</taxon>
        <taxon>Saponaria</taxon>
    </lineage>
</organism>
<name>A0AAW1HGW2_SAPOF</name>
<keyword evidence="3" id="KW-1185">Reference proteome</keyword>
<evidence type="ECO:0000256" key="1">
    <source>
        <dbReference type="SAM" id="SignalP"/>
    </source>
</evidence>
<evidence type="ECO:0000313" key="2">
    <source>
        <dbReference type="EMBL" id="KAK9675549.1"/>
    </source>
</evidence>
<protein>
    <submittedName>
        <fullName evidence="2">Uncharacterized protein</fullName>
    </submittedName>
</protein>
<keyword evidence="1" id="KW-0732">Signal</keyword>
<dbReference type="AlphaFoldDB" id="A0AAW1HGW2"/>
<comment type="caution">
    <text evidence="2">The sequence shown here is derived from an EMBL/GenBank/DDBJ whole genome shotgun (WGS) entry which is preliminary data.</text>
</comment>
<dbReference type="EMBL" id="JBDFQZ010000011">
    <property type="protein sequence ID" value="KAK9675549.1"/>
    <property type="molecule type" value="Genomic_DNA"/>
</dbReference>
<feature type="chain" id="PRO_5043620753" evidence="1">
    <location>
        <begin position="26"/>
        <end position="150"/>
    </location>
</feature>
<gene>
    <name evidence="2" type="ORF">RND81_11G014400</name>
</gene>
<feature type="signal peptide" evidence="1">
    <location>
        <begin position="1"/>
        <end position="25"/>
    </location>
</feature>
<sequence>MIASQCKGIFLGIICLTLISSFAKSEKDVTLCLRASAGCTNDKMCNEQCVEILDAEPNASKCRKPTRGGRGSCCCTYPPWYTSIELPKTNPCTDEKACTKKCLATFFERSVGQCLPNEGVGLYCNCLFQPNGSNSTKVASAPGPLLNFNP</sequence>
<reference evidence="2" key="1">
    <citation type="submission" date="2024-03" db="EMBL/GenBank/DDBJ databases">
        <title>WGS assembly of Saponaria officinalis var. Norfolk2.</title>
        <authorList>
            <person name="Jenkins J."/>
            <person name="Shu S."/>
            <person name="Grimwood J."/>
            <person name="Barry K."/>
            <person name="Goodstein D."/>
            <person name="Schmutz J."/>
            <person name="Leebens-Mack J."/>
            <person name="Osbourn A."/>
        </authorList>
    </citation>
    <scope>NUCLEOTIDE SEQUENCE [LARGE SCALE GENOMIC DNA]</scope>
    <source>
        <strain evidence="2">JIC</strain>
    </source>
</reference>
<proteinExistence type="predicted"/>
<dbReference type="Proteomes" id="UP001443914">
    <property type="component" value="Unassembled WGS sequence"/>
</dbReference>
<accession>A0AAW1HGW2</accession>
<evidence type="ECO:0000313" key="3">
    <source>
        <dbReference type="Proteomes" id="UP001443914"/>
    </source>
</evidence>